<reference evidence="1" key="1">
    <citation type="submission" date="2021-03" db="EMBL/GenBank/DDBJ databases">
        <title>Draft genome sequence of rust myrtle Austropuccinia psidii MF-1, a brazilian biotype.</title>
        <authorList>
            <person name="Quecine M.C."/>
            <person name="Pachon D.M.R."/>
            <person name="Bonatelli M.L."/>
            <person name="Correr F.H."/>
            <person name="Franceschini L.M."/>
            <person name="Leite T.F."/>
            <person name="Margarido G.R.A."/>
            <person name="Almeida C.A."/>
            <person name="Ferrarezi J.A."/>
            <person name="Labate C.A."/>
        </authorList>
    </citation>
    <scope>NUCLEOTIDE SEQUENCE</scope>
    <source>
        <strain evidence="1">MF-1</strain>
    </source>
</reference>
<gene>
    <name evidence="1" type="ORF">O181_026793</name>
</gene>
<keyword evidence="2" id="KW-1185">Reference proteome</keyword>
<dbReference type="EMBL" id="AVOT02008961">
    <property type="protein sequence ID" value="MBW0487078.1"/>
    <property type="molecule type" value="Genomic_DNA"/>
</dbReference>
<comment type="caution">
    <text evidence="1">The sequence shown here is derived from an EMBL/GenBank/DDBJ whole genome shotgun (WGS) entry which is preliminary data.</text>
</comment>
<dbReference type="Proteomes" id="UP000765509">
    <property type="component" value="Unassembled WGS sequence"/>
</dbReference>
<proteinExistence type="predicted"/>
<dbReference type="AlphaFoldDB" id="A0A9Q3CQH8"/>
<evidence type="ECO:0000313" key="2">
    <source>
        <dbReference type="Proteomes" id="UP000765509"/>
    </source>
</evidence>
<organism evidence="1 2">
    <name type="scientific">Austropuccinia psidii MF-1</name>
    <dbReference type="NCBI Taxonomy" id="1389203"/>
    <lineage>
        <taxon>Eukaryota</taxon>
        <taxon>Fungi</taxon>
        <taxon>Dikarya</taxon>
        <taxon>Basidiomycota</taxon>
        <taxon>Pucciniomycotina</taxon>
        <taxon>Pucciniomycetes</taxon>
        <taxon>Pucciniales</taxon>
        <taxon>Sphaerophragmiaceae</taxon>
        <taxon>Austropuccinia</taxon>
    </lineage>
</organism>
<sequence length="125" mass="14521">MTYAFEYAKKKWDKRYKAQELKVRDLIIVSTLSFDNIKGPNKSKDSCAGTFIIKALNGKNSVQVELSEELENKHLNFPFSVVKHYTPSDKELFPLRNETPLEVKPLHQSETKKVLKVLNKRRLRG</sequence>
<evidence type="ECO:0000313" key="1">
    <source>
        <dbReference type="EMBL" id="MBW0487078.1"/>
    </source>
</evidence>
<protein>
    <submittedName>
        <fullName evidence="1">Uncharacterized protein</fullName>
    </submittedName>
</protein>
<accession>A0A9Q3CQH8</accession>
<name>A0A9Q3CQH8_9BASI</name>